<dbReference type="PANTHER" id="PTHR20898">
    <property type="entry name" value="DAEDALUS ON 3-RELATED-RELATED"/>
    <property type="match status" value="1"/>
</dbReference>
<evidence type="ECO:0000313" key="3">
    <source>
        <dbReference type="Proteomes" id="UP000606786"/>
    </source>
</evidence>
<feature type="chain" id="PRO_5032476428" evidence="1">
    <location>
        <begin position="22"/>
        <end position="175"/>
    </location>
</feature>
<dbReference type="AlphaFoldDB" id="A0A811UTL3"/>
<dbReference type="OrthoDB" id="7940892at2759"/>
<dbReference type="EMBL" id="CAJHJT010000034">
    <property type="protein sequence ID" value="CAD7002512.1"/>
    <property type="molecule type" value="Genomic_DNA"/>
</dbReference>
<proteinExistence type="predicted"/>
<dbReference type="Proteomes" id="UP000606786">
    <property type="component" value="Unassembled WGS sequence"/>
</dbReference>
<evidence type="ECO:0000313" key="2">
    <source>
        <dbReference type="EMBL" id="CAD7002512.1"/>
    </source>
</evidence>
<name>A0A811UTL3_CERCA</name>
<organism evidence="2 3">
    <name type="scientific">Ceratitis capitata</name>
    <name type="common">Mediterranean fruit fly</name>
    <name type="synonym">Tephritis capitata</name>
    <dbReference type="NCBI Taxonomy" id="7213"/>
    <lineage>
        <taxon>Eukaryota</taxon>
        <taxon>Metazoa</taxon>
        <taxon>Ecdysozoa</taxon>
        <taxon>Arthropoda</taxon>
        <taxon>Hexapoda</taxon>
        <taxon>Insecta</taxon>
        <taxon>Pterygota</taxon>
        <taxon>Neoptera</taxon>
        <taxon>Endopterygota</taxon>
        <taxon>Diptera</taxon>
        <taxon>Brachycera</taxon>
        <taxon>Muscomorpha</taxon>
        <taxon>Tephritoidea</taxon>
        <taxon>Tephritidae</taxon>
        <taxon>Ceratitis</taxon>
        <taxon>Ceratitis</taxon>
    </lineage>
</organism>
<protein>
    <submittedName>
        <fullName evidence="2">(Mediterranean fruit fly) hypothetical protein</fullName>
    </submittedName>
</protein>
<gene>
    <name evidence="2" type="ORF">CCAP1982_LOCUS11001</name>
</gene>
<dbReference type="Pfam" id="PF06477">
    <property type="entry name" value="DUF1091"/>
    <property type="match status" value="1"/>
</dbReference>
<comment type="caution">
    <text evidence="2">The sequence shown here is derived from an EMBL/GenBank/DDBJ whole genome shotgun (WGS) entry which is preliminary data.</text>
</comment>
<feature type="signal peptide" evidence="1">
    <location>
        <begin position="1"/>
        <end position="21"/>
    </location>
</feature>
<dbReference type="KEGG" id="ccat:101458625"/>
<keyword evidence="3" id="KW-1185">Reference proteome</keyword>
<keyword evidence="1" id="KW-0732">Signal</keyword>
<dbReference type="SMART" id="SM00697">
    <property type="entry name" value="DM8"/>
    <property type="match status" value="1"/>
</dbReference>
<sequence>MFRTTTVLLLICFILTKEAGARTVLKFTNAKCESFNKSWAVINECRLRAFKRNLVGLNINITLLHPAHDIKLAIVFLKRANGYKPFVLNTTLNACEYILKKNNPVANLVYPLFRDFSNINHTCPYVGDQILKNFYTRTELFRVIFPNGDYVVLLSWILRNIKTFTTDVYFTVMTT</sequence>
<evidence type="ECO:0000256" key="1">
    <source>
        <dbReference type="SAM" id="SignalP"/>
    </source>
</evidence>
<accession>A0A811UTL3</accession>
<dbReference type="PANTHER" id="PTHR20898:SF0">
    <property type="entry name" value="DAEDALUS ON 3-RELATED"/>
    <property type="match status" value="1"/>
</dbReference>
<dbReference type="InterPro" id="IPR010512">
    <property type="entry name" value="DUF1091"/>
</dbReference>
<reference evidence="2" key="1">
    <citation type="submission" date="2020-11" db="EMBL/GenBank/DDBJ databases">
        <authorList>
            <person name="Whitehead M."/>
        </authorList>
    </citation>
    <scope>NUCLEOTIDE SEQUENCE</scope>
    <source>
        <strain evidence="2">EGII</strain>
    </source>
</reference>